<accession>A0ABX7K4D6</accession>
<feature type="transmembrane region" description="Helical" evidence="1">
    <location>
        <begin position="133"/>
        <end position="156"/>
    </location>
</feature>
<reference evidence="2 3" key="1">
    <citation type="submission" date="2021-02" db="EMBL/GenBank/DDBJ databases">
        <title>Genomic and phenotypic characterization of Pseudomonas hygromyciniae, a novel bacterial species discovered from a commercially purchased antibiotic vial.</title>
        <authorList>
            <person name="Turner T.L."/>
            <person name="Mitra S.D."/>
            <person name="Kochan T.J."/>
            <person name="Pincus N.B."/>
            <person name="Lebrun-Corbin M."/>
            <person name="Cheung B."/>
            <person name="Gatesy S.W."/>
            <person name="Afzal T."/>
            <person name="Ozer E.A."/>
            <person name="Hauser A.R."/>
        </authorList>
    </citation>
    <scope>NUCLEOTIDE SEQUENCE [LARGE SCALE GENOMIC DNA]</scope>
    <source>
        <strain evidence="2 3">SDM007</strain>
    </source>
</reference>
<sequence>MKRLPVIFKRQLSSYLSNPTTYFGIAIFLMANTVLGLHVGNFLENTPENLHAFFQFHPWLYLFFIPFISTLLWANEHKDDAFYFASTLPVSAFELTLGKFLAAWTLCALTILLNFPLIITIDYLGIAEYSTMLAQFIGSWLLAGAYLSFACLICVLAYNRLIIFTITLALLLAVSTLSLVLDMLDHQAPIWVIDSLISLNPQIRFSAIDSGLLTLHDTLYFISMIIAFLTATTLTLNFRKS</sequence>
<organism evidence="2 3">
    <name type="scientific">Pseudomonas hygromyciniae</name>
    <dbReference type="NCBI Taxonomy" id="2812000"/>
    <lineage>
        <taxon>Bacteria</taxon>
        <taxon>Pseudomonadati</taxon>
        <taxon>Pseudomonadota</taxon>
        <taxon>Gammaproteobacteria</taxon>
        <taxon>Pseudomonadales</taxon>
        <taxon>Pseudomonadaceae</taxon>
        <taxon>Pseudomonas</taxon>
    </lineage>
</organism>
<dbReference type="Proteomes" id="UP000663249">
    <property type="component" value="Chromosome"/>
</dbReference>
<keyword evidence="1" id="KW-1133">Transmembrane helix</keyword>
<gene>
    <name evidence="2" type="ORF">JTY93_09145</name>
</gene>
<protein>
    <submittedName>
        <fullName evidence="2">ABC transporter permease</fullName>
    </submittedName>
</protein>
<feature type="transmembrane region" description="Helical" evidence="1">
    <location>
        <begin position="219"/>
        <end position="238"/>
    </location>
</feature>
<evidence type="ECO:0000313" key="3">
    <source>
        <dbReference type="Proteomes" id="UP000663249"/>
    </source>
</evidence>
<feature type="transmembrane region" description="Helical" evidence="1">
    <location>
        <begin position="161"/>
        <end position="181"/>
    </location>
</feature>
<name>A0ABX7K4D6_9PSED</name>
<keyword evidence="3" id="KW-1185">Reference proteome</keyword>
<keyword evidence="1" id="KW-0472">Membrane</keyword>
<proteinExistence type="predicted"/>
<feature type="transmembrane region" description="Helical" evidence="1">
    <location>
        <begin position="59"/>
        <end position="75"/>
    </location>
</feature>
<dbReference type="RefSeq" id="WP_205478053.1">
    <property type="nucleotide sequence ID" value="NZ_CP070506.1"/>
</dbReference>
<feature type="transmembrane region" description="Helical" evidence="1">
    <location>
        <begin position="96"/>
        <end position="121"/>
    </location>
</feature>
<keyword evidence="1" id="KW-0812">Transmembrane</keyword>
<evidence type="ECO:0000313" key="2">
    <source>
        <dbReference type="EMBL" id="QSB41497.1"/>
    </source>
</evidence>
<evidence type="ECO:0000256" key="1">
    <source>
        <dbReference type="SAM" id="Phobius"/>
    </source>
</evidence>
<dbReference type="EMBL" id="CP070506">
    <property type="protein sequence ID" value="QSB41497.1"/>
    <property type="molecule type" value="Genomic_DNA"/>
</dbReference>
<feature type="transmembrane region" description="Helical" evidence="1">
    <location>
        <begin position="21"/>
        <end position="39"/>
    </location>
</feature>